<keyword evidence="7" id="KW-0808">Transferase</keyword>
<keyword evidence="14 15" id="KW-0472">Membrane</keyword>
<name>A0A2N3LDA9_9BACI</name>
<dbReference type="SUPFAM" id="SSF55874">
    <property type="entry name" value="ATPase domain of HSP90 chaperone/DNA topoisomerase II/histidine kinase"/>
    <property type="match status" value="1"/>
</dbReference>
<dbReference type="AlphaFoldDB" id="A0A2N3LDA9"/>
<keyword evidence="5" id="KW-1003">Cell membrane</keyword>
<keyword evidence="8 15" id="KW-0812">Transmembrane</keyword>
<reference evidence="18 19" key="1">
    <citation type="submission" date="2017-11" db="EMBL/GenBank/DDBJ databases">
        <title>Bacillus camelliae sp. nov., isolated from pu'er tea.</title>
        <authorList>
            <person name="Niu L."/>
        </authorList>
    </citation>
    <scope>NUCLEOTIDE SEQUENCE [LARGE SCALE GENOMIC DNA]</scope>
    <source>
        <strain evidence="18 19">7578-1</strain>
    </source>
</reference>
<evidence type="ECO:0000256" key="14">
    <source>
        <dbReference type="ARBA" id="ARBA00023136"/>
    </source>
</evidence>
<dbReference type="InterPro" id="IPR036097">
    <property type="entry name" value="HisK_dim/P_sf"/>
</dbReference>
<dbReference type="EC" id="2.7.13.3" evidence="3"/>
<dbReference type="PROSITE" id="PS50885">
    <property type="entry name" value="HAMP"/>
    <property type="match status" value="1"/>
</dbReference>
<dbReference type="CDD" id="cd00082">
    <property type="entry name" value="HisKA"/>
    <property type="match status" value="1"/>
</dbReference>
<dbReference type="RefSeq" id="WP_101356596.1">
    <property type="nucleotide sequence ID" value="NZ_PIQO01000033.1"/>
</dbReference>
<evidence type="ECO:0000313" key="18">
    <source>
        <dbReference type="EMBL" id="PKR82642.1"/>
    </source>
</evidence>
<evidence type="ECO:0000256" key="6">
    <source>
        <dbReference type="ARBA" id="ARBA00022553"/>
    </source>
</evidence>
<gene>
    <name evidence="18" type="ORF">CWO92_23330</name>
</gene>
<evidence type="ECO:0000256" key="5">
    <source>
        <dbReference type="ARBA" id="ARBA00022475"/>
    </source>
</evidence>
<dbReference type="PRINTS" id="PR00344">
    <property type="entry name" value="BCTRLSENSOR"/>
</dbReference>
<dbReference type="InterPro" id="IPR003661">
    <property type="entry name" value="HisK_dim/P_dom"/>
</dbReference>
<evidence type="ECO:0000256" key="2">
    <source>
        <dbReference type="ARBA" id="ARBA00004651"/>
    </source>
</evidence>
<dbReference type="InterPro" id="IPR003660">
    <property type="entry name" value="HAMP_dom"/>
</dbReference>
<feature type="transmembrane region" description="Helical" evidence="15">
    <location>
        <begin position="167"/>
        <end position="190"/>
    </location>
</feature>
<evidence type="ECO:0000256" key="1">
    <source>
        <dbReference type="ARBA" id="ARBA00000085"/>
    </source>
</evidence>
<feature type="domain" description="HAMP" evidence="17">
    <location>
        <begin position="191"/>
        <end position="244"/>
    </location>
</feature>
<evidence type="ECO:0000259" key="16">
    <source>
        <dbReference type="PROSITE" id="PS50109"/>
    </source>
</evidence>
<dbReference type="FunFam" id="1.10.287.130:FF:000001">
    <property type="entry name" value="Two-component sensor histidine kinase"/>
    <property type="match status" value="1"/>
</dbReference>
<evidence type="ECO:0000256" key="9">
    <source>
        <dbReference type="ARBA" id="ARBA00022741"/>
    </source>
</evidence>
<dbReference type="SUPFAM" id="SSF47384">
    <property type="entry name" value="Homodimeric domain of signal transducing histidine kinase"/>
    <property type="match status" value="1"/>
</dbReference>
<dbReference type="Gene3D" id="1.10.287.130">
    <property type="match status" value="1"/>
</dbReference>
<proteinExistence type="predicted"/>
<evidence type="ECO:0000256" key="12">
    <source>
        <dbReference type="ARBA" id="ARBA00022989"/>
    </source>
</evidence>
<dbReference type="PANTHER" id="PTHR45528:SF12">
    <property type="entry name" value="SENSOR HISTIDINE KINASE ARSS"/>
    <property type="match status" value="1"/>
</dbReference>
<evidence type="ECO:0000256" key="15">
    <source>
        <dbReference type="SAM" id="Phobius"/>
    </source>
</evidence>
<dbReference type="GO" id="GO:0005524">
    <property type="term" value="F:ATP binding"/>
    <property type="evidence" value="ECO:0007669"/>
    <property type="project" value="UniProtKB-KW"/>
</dbReference>
<dbReference type="InterPro" id="IPR003594">
    <property type="entry name" value="HATPase_dom"/>
</dbReference>
<evidence type="ECO:0000256" key="8">
    <source>
        <dbReference type="ARBA" id="ARBA00022692"/>
    </source>
</evidence>
<feature type="domain" description="Histidine kinase" evidence="16">
    <location>
        <begin position="252"/>
        <end position="469"/>
    </location>
</feature>
<comment type="caution">
    <text evidence="18">The sequence shown here is derived from an EMBL/GenBank/DDBJ whole genome shotgun (WGS) entry which is preliminary data.</text>
</comment>
<evidence type="ECO:0000256" key="13">
    <source>
        <dbReference type="ARBA" id="ARBA00023012"/>
    </source>
</evidence>
<dbReference type="CDD" id="cd06225">
    <property type="entry name" value="HAMP"/>
    <property type="match status" value="1"/>
</dbReference>
<keyword evidence="13" id="KW-0902">Two-component regulatory system</keyword>
<dbReference type="Pfam" id="PF02518">
    <property type="entry name" value="HATPase_c"/>
    <property type="match status" value="1"/>
</dbReference>
<dbReference type="GO" id="GO:0005886">
    <property type="term" value="C:plasma membrane"/>
    <property type="evidence" value="ECO:0007669"/>
    <property type="project" value="UniProtKB-SubCell"/>
</dbReference>
<dbReference type="SMART" id="SM00388">
    <property type="entry name" value="HisKA"/>
    <property type="match status" value="1"/>
</dbReference>
<dbReference type="CDD" id="cd00075">
    <property type="entry name" value="HATPase"/>
    <property type="match status" value="1"/>
</dbReference>
<dbReference type="OrthoDB" id="9786919at2"/>
<dbReference type="PANTHER" id="PTHR45528">
    <property type="entry name" value="SENSOR HISTIDINE KINASE CPXA"/>
    <property type="match status" value="1"/>
</dbReference>
<dbReference type="Pfam" id="PF18719">
    <property type="entry name" value="ArlS_N"/>
    <property type="match status" value="1"/>
</dbReference>
<sequence>MKFLRSWYQQSSLKVKWSLGGSAAIFFTFFIFSSIQYTVIRQVMLHEELQNLSQELNEIVNFYRNKPFASIDEIQTNSDLIKQFLEKDQRIVVIDATGQQFAVIPFHGTLNMPDFYFEPVKEKTVEFRDENHKKICVARAPILLSGFKGYIEIIDPLTRYHQMMTSLFLIMSILGAVSLLLSGFIGFLMAKHFLKPMKKLSDTMQSIRKKGFQERMEPSESQDEMGELTNIFNEMMDRIELSFNQQRQFVEDASHELRTPVQIMEGHLNLLNRWGKNDPEILNESLQASLQELGRMKNLVQELLDLSKVEEVESKTSVQDTVVIKTLNRIVKNFELIHEDFDFLLHHNKLENAVAQISENHFEQIMIILLDNAVKYSEKVKKVDIIVEENIKYIKITVRDYGVGIPESDLSKIFYRFYRVDKARSRAKGGNGLGLAIAKKLVEGYSGTISASSKLGEGTSISLSLPLHHYGR</sequence>
<organism evidence="18 19">
    <name type="scientific">Heyndrickxia camelliae</name>
    <dbReference type="NCBI Taxonomy" id="1707093"/>
    <lineage>
        <taxon>Bacteria</taxon>
        <taxon>Bacillati</taxon>
        <taxon>Bacillota</taxon>
        <taxon>Bacilli</taxon>
        <taxon>Bacillales</taxon>
        <taxon>Bacillaceae</taxon>
        <taxon>Heyndrickxia</taxon>
    </lineage>
</organism>
<feature type="transmembrane region" description="Helical" evidence="15">
    <location>
        <begin position="20"/>
        <end position="40"/>
    </location>
</feature>
<keyword evidence="19" id="KW-1185">Reference proteome</keyword>
<keyword evidence="12 15" id="KW-1133">Transmembrane helix</keyword>
<protein>
    <recommendedName>
        <fullName evidence="4">Signal transduction histidine-protein kinase ArlS</fullName>
        <ecNumber evidence="3">2.7.13.3</ecNumber>
    </recommendedName>
</protein>
<keyword evidence="10 18" id="KW-0418">Kinase</keyword>
<dbReference type="Pfam" id="PF00512">
    <property type="entry name" value="HisKA"/>
    <property type="match status" value="1"/>
</dbReference>
<dbReference type="PROSITE" id="PS50109">
    <property type="entry name" value="HIS_KIN"/>
    <property type="match status" value="1"/>
</dbReference>
<dbReference type="Pfam" id="PF00672">
    <property type="entry name" value="HAMP"/>
    <property type="match status" value="1"/>
</dbReference>
<evidence type="ECO:0000256" key="11">
    <source>
        <dbReference type="ARBA" id="ARBA00022840"/>
    </source>
</evidence>
<dbReference type="Proteomes" id="UP000233440">
    <property type="component" value="Unassembled WGS sequence"/>
</dbReference>
<dbReference type="InterPro" id="IPR050398">
    <property type="entry name" value="HssS/ArlS-like"/>
</dbReference>
<evidence type="ECO:0000259" key="17">
    <source>
        <dbReference type="PROSITE" id="PS50885"/>
    </source>
</evidence>
<dbReference type="InterPro" id="IPR005467">
    <property type="entry name" value="His_kinase_dom"/>
</dbReference>
<dbReference type="InterPro" id="IPR041610">
    <property type="entry name" value="ArlS_N"/>
</dbReference>
<dbReference type="GO" id="GO:0000155">
    <property type="term" value="F:phosphorelay sensor kinase activity"/>
    <property type="evidence" value="ECO:0007669"/>
    <property type="project" value="InterPro"/>
</dbReference>
<dbReference type="SMART" id="SM00304">
    <property type="entry name" value="HAMP"/>
    <property type="match status" value="1"/>
</dbReference>
<dbReference type="InterPro" id="IPR036890">
    <property type="entry name" value="HATPase_C_sf"/>
</dbReference>
<evidence type="ECO:0000256" key="7">
    <source>
        <dbReference type="ARBA" id="ARBA00022679"/>
    </source>
</evidence>
<comment type="subcellular location">
    <subcellularLocation>
        <location evidence="2">Cell membrane</location>
        <topology evidence="2">Multi-pass membrane protein</topology>
    </subcellularLocation>
</comment>
<dbReference type="SUPFAM" id="SSF158472">
    <property type="entry name" value="HAMP domain-like"/>
    <property type="match status" value="1"/>
</dbReference>
<dbReference type="InterPro" id="IPR004358">
    <property type="entry name" value="Sig_transdc_His_kin-like_C"/>
</dbReference>
<evidence type="ECO:0000256" key="3">
    <source>
        <dbReference type="ARBA" id="ARBA00012438"/>
    </source>
</evidence>
<keyword evidence="11" id="KW-0067">ATP-binding</keyword>
<dbReference type="SMART" id="SM00387">
    <property type="entry name" value="HATPase_c"/>
    <property type="match status" value="1"/>
</dbReference>
<accession>A0A2N3LDA9</accession>
<evidence type="ECO:0000256" key="10">
    <source>
        <dbReference type="ARBA" id="ARBA00022777"/>
    </source>
</evidence>
<dbReference type="Gene3D" id="3.30.565.10">
    <property type="entry name" value="Histidine kinase-like ATPase, C-terminal domain"/>
    <property type="match status" value="1"/>
</dbReference>
<keyword evidence="9" id="KW-0547">Nucleotide-binding</keyword>
<keyword evidence="6" id="KW-0597">Phosphoprotein</keyword>
<dbReference type="FunFam" id="3.30.565.10:FF:000006">
    <property type="entry name" value="Sensor histidine kinase WalK"/>
    <property type="match status" value="1"/>
</dbReference>
<comment type="catalytic activity">
    <reaction evidence="1">
        <text>ATP + protein L-histidine = ADP + protein N-phospho-L-histidine.</text>
        <dbReference type="EC" id="2.7.13.3"/>
    </reaction>
</comment>
<dbReference type="Gene3D" id="6.10.340.10">
    <property type="match status" value="1"/>
</dbReference>
<dbReference type="EMBL" id="PIQO01000033">
    <property type="protein sequence ID" value="PKR82642.1"/>
    <property type="molecule type" value="Genomic_DNA"/>
</dbReference>
<evidence type="ECO:0000313" key="19">
    <source>
        <dbReference type="Proteomes" id="UP000233440"/>
    </source>
</evidence>
<evidence type="ECO:0000256" key="4">
    <source>
        <dbReference type="ARBA" id="ARBA00015735"/>
    </source>
</evidence>